<protein>
    <recommendedName>
        <fullName evidence="3">Band 7 domain-containing protein</fullName>
    </recommendedName>
</protein>
<gene>
    <name evidence="4" type="ORF">A3A36_00960</name>
</gene>
<dbReference type="Pfam" id="PF01145">
    <property type="entry name" value="Band_7"/>
    <property type="match status" value="1"/>
</dbReference>
<accession>A0A1F6EWL7</accession>
<dbReference type="EMBL" id="MFLW01000026">
    <property type="protein sequence ID" value="OGG78024.1"/>
    <property type="molecule type" value="Genomic_DNA"/>
</dbReference>
<dbReference type="AlphaFoldDB" id="A0A1F6EWL7"/>
<keyword evidence="2" id="KW-0812">Transmembrane</keyword>
<sequence length="363" mass="40975">MHRGGQVFLPFVILQEKQMLKIFVDKEHKLKRSLTLFVWGPIQTLIGFVLLYFATSFAFGFLNWILETKYLVHNNITVGAVFFFSIAYFYLMAMAKVKEAYVGQPTLLGARRKGFVLPEGYSLILPWPIMGYSEIPIQPTTTELKEPMEILVSNQPEKDNDNAQPLPSPVKKDPNQPLPYQVRMKISMSIMWEVEPQEILNYTAIEGGKVGVEKALVEVMRRSIRERAQHLTDTQVLTGQEAFEVEVRKALNTKFEDESEMSLVKRLGIKIIKVQTTKIVPSSEELTQRYERLRGEDLDRQAETNQANHLADNLIEKFKSKDVSSDLAFLGALAMTKDAKLVGVVGNAGDFTKGQVAASEGGK</sequence>
<dbReference type="InterPro" id="IPR001107">
    <property type="entry name" value="Band_7"/>
</dbReference>
<dbReference type="Proteomes" id="UP000178811">
    <property type="component" value="Unassembled WGS sequence"/>
</dbReference>
<feature type="region of interest" description="Disordered" evidence="1">
    <location>
        <begin position="155"/>
        <end position="175"/>
    </location>
</feature>
<name>A0A1F6EWL7_9BACT</name>
<evidence type="ECO:0000313" key="5">
    <source>
        <dbReference type="Proteomes" id="UP000178811"/>
    </source>
</evidence>
<evidence type="ECO:0000256" key="1">
    <source>
        <dbReference type="SAM" id="MobiDB-lite"/>
    </source>
</evidence>
<feature type="transmembrane region" description="Helical" evidence="2">
    <location>
        <begin position="36"/>
        <end position="66"/>
    </location>
</feature>
<evidence type="ECO:0000259" key="3">
    <source>
        <dbReference type="Pfam" id="PF01145"/>
    </source>
</evidence>
<keyword evidence="2" id="KW-1133">Transmembrane helix</keyword>
<feature type="transmembrane region" description="Helical" evidence="2">
    <location>
        <begin position="72"/>
        <end position="91"/>
    </location>
</feature>
<feature type="domain" description="Band 7" evidence="3">
    <location>
        <begin position="99"/>
        <end position="308"/>
    </location>
</feature>
<proteinExistence type="predicted"/>
<reference evidence="4 5" key="1">
    <citation type="journal article" date="2016" name="Nat. Commun.">
        <title>Thousands of microbial genomes shed light on interconnected biogeochemical processes in an aquifer system.</title>
        <authorList>
            <person name="Anantharaman K."/>
            <person name="Brown C.T."/>
            <person name="Hug L.A."/>
            <person name="Sharon I."/>
            <person name="Castelle C.J."/>
            <person name="Probst A.J."/>
            <person name="Thomas B.C."/>
            <person name="Singh A."/>
            <person name="Wilkins M.J."/>
            <person name="Karaoz U."/>
            <person name="Brodie E.L."/>
            <person name="Williams K.H."/>
            <person name="Hubbard S.S."/>
            <person name="Banfield J.F."/>
        </authorList>
    </citation>
    <scope>NUCLEOTIDE SEQUENCE [LARGE SCALE GENOMIC DNA]</scope>
</reference>
<evidence type="ECO:0000256" key="2">
    <source>
        <dbReference type="SAM" id="Phobius"/>
    </source>
</evidence>
<evidence type="ECO:0000313" key="4">
    <source>
        <dbReference type="EMBL" id="OGG78024.1"/>
    </source>
</evidence>
<organism evidence="4 5">
    <name type="scientific">Candidatus Kaiserbacteria bacterium RIFCSPLOWO2_01_FULL_52_12b</name>
    <dbReference type="NCBI Taxonomy" id="1798509"/>
    <lineage>
        <taxon>Bacteria</taxon>
        <taxon>Candidatus Kaiseribacteriota</taxon>
    </lineage>
</organism>
<comment type="caution">
    <text evidence="4">The sequence shown here is derived from an EMBL/GenBank/DDBJ whole genome shotgun (WGS) entry which is preliminary data.</text>
</comment>
<keyword evidence="2" id="KW-0472">Membrane</keyword>